<protein>
    <submittedName>
        <fullName evidence="7">C-terminal binding protein</fullName>
    </submittedName>
</protein>
<dbReference type="SUPFAM" id="SSF52283">
    <property type="entry name" value="Formate/glycerate dehydrogenase catalytic domain-like"/>
    <property type="match status" value="1"/>
</dbReference>
<comment type="similarity">
    <text evidence="1 4">Belongs to the D-isomer specific 2-hydroxyacid dehydrogenase family.</text>
</comment>
<dbReference type="AlphaFoldDB" id="A0A8J6IYD0"/>
<keyword evidence="2 4" id="KW-0560">Oxidoreductase</keyword>
<dbReference type="PANTHER" id="PTHR43761">
    <property type="entry name" value="D-ISOMER SPECIFIC 2-HYDROXYACID DEHYDROGENASE FAMILY PROTEIN (AFU_ORTHOLOGUE AFUA_1G13630)"/>
    <property type="match status" value="1"/>
</dbReference>
<evidence type="ECO:0000256" key="2">
    <source>
        <dbReference type="ARBA" id="ARBA00023002"/>
    </source>
</evidence>
<evidence type="ECO:0000313" key="7">
    <source>
        <dbReference type="EMBL" id="MBC5717475.1"/>
    </source>
</evidence>
<dbReference type="GO" id="GO:0003714">
    <property type="term" value="F:transcription corepressor activity"/>
    <property type="evidence" value="ECO:0007669"/>
    <property type="project" value="InterPro"/>
</dbReference>
<sequence length="323" mass="35395">MEKPLFWIIDDEWPDYSVEEAALKAACPDCDIRYSGIPFQKDLEDFGDQVDVVFAQVSADITAQVIAKLPRCKGIAVFGSGYNNVDVQAAKAAGIPVTNVNGYCTEDIADYVLAAMFHFYKPIEALYGQLKNGVWGVTALSQPVHRLSRQTLLLMGFGYIGKITAQRAHALGMTVLAYDPFVTDEAAREFGAEKVELDEGLARADFVSVHVRLMPETTGLVDLELMKKMKPSAVLINVARGALVKEPDLIEAVKTGVIRGAVLDVVCHEPITMDDPLLSVPGILITPHVSYASEESVLDLRRRAVENALAMYRGERPLDLIPM</sequence>
<dbReference type="CDD" id="cd05299">
    <property type="entry name" value="CtBP_dh"/>
    <property type="match status" value="1"/>
</dbReference>
<comment type="caution">
    <text evidence="7">The sequence shown here is derived from an EMBL/GenBank/DDBJ whole genome shotgun (WGS) entry which is preliminary data.</text>
</comment>
<evidence type="ECO:0000259" key="5">
    <source>
        <dbReference type="Pfam" id="PF00389"/>
    </source>
</evidence>
<dbReference type="Pfam" id="PF00389">
    <property type="entry name" value="2-Hacid_dh"/>
    <property type="match status" value="1"/>
</dbReference>
<dbReference type="Pfam" id="PF02826">
    <property type="entry name" value="2-Hacid_dh_C"/>
    <property type="match status" value="1"/>
</dbReference>
<evidence type="ECO:0000259" key="6">
    <source>
        <dbReference type="Pfam" id="PF02826"/>
    </source>
</evidence>
<dbReference type="GO" id="GO:0016616">
    <property type="term" value="F:oxidoreductase activity, acting on the CH-OH group of donors, NAD or NADP as acceptor"/>
    <property type="evidence" value="ECO:0007669"/>
    <property type="project" value="InterPro"/>
</dbReference>
<feature type="domain" description="D-isomer specific 2-hydroxyacid dehydrogenase NAD-binding" evidence="6">
    <location>
        <begin position="113"/>
        <end position="290"/>
    </location>
</feature>
<dbReference type="RefSeq" id="WP_186878717.1">
    <property type="nucleotide sequence ID" value="NZ_JACOPN010000006.1"/>
</dbReference>
<feature type="domain" description="D-isomer specific 2-hydroxyacid dehydrogenase catalytic" evidence="5">
    <location>
        <begin position="31"/>
        <end position="319"/>
    </location>
</feature>
<evidence type="ECO:0000256" key="1">
    <source>
        <dbReference type="ARBA" id="ARBA00005854"/>
    </source>
</evidence>
<dbReference type="EMBL" id="JACOPN010000006">
    <property type="protein sequence ID" value="MBC5717475.1"/>
    <property type="molecule type" value="Genomic_DNA"/>
</dbReference>
<evidence type="ECO:0000256" key="3">
    <source>
        <dbReference type="ARBA" id="ARBA00023027"/>
    </source>
</evidence>
<gene>
    <name evidence="7" type="ORF">H8S55_09105</name>
</gene>
<evidence type="ECO:0000256" key="4">
    <source>
        <dbReference type="RuleBase" id="RU003719"/>
    </source>
</evidence>
<dbReference type="Proteomes" id="UP000602260">
    <property type="component" value="Unassembled WGS sequence"/>
</dbReference>
<dbReference type="InterPro" id="IPR006139">
    <property type="entry name" value="D-isomer_2_OHA_DH_cat_dom"/>
</dbReference>
<dbReference type="InterPro" id="IPR043322">
    <property type="entry name" value="CtBP"/>
</dbReference>
<dbReference type="GO" id="GO:0051287">
    <property type="term" value="F:NAD binding"/>
    <property type="evidence" value="ECO:0007669"/>
    <property type="project" value="InterPro"/>
</dbReference>
<dbReference type="InterPro" id="IPR036291">
    <property type="entry name" value="NAD(P)-bd_dom_sf"/>
</dbReference>
<dbReference type="PANTHER" id="PTHR43761:SF1">
    <property type="entry name" value="D-ISOMER SPECIFIC 2-HYDROXYACID DEHYDROGENASE CATALYTIC DOMAIN-CONTAINING PROTEIN-RELATED"/>
    <property type="match status" value="1"/>
</dbReference>
<dbReference type="InterPro" id="IPR006140">
    <property type="entry name" value="D-isomer_DH_NAD-bd"/>
</dbReference>
<dbReference type="InterPro" id="IPR050418">
    <property type="entry name" value="D-iso_2-hydroxyacid_DH_PdxB"/>
</dbReference>
<proteinExistence type="inferred from homology"/>
<reference evidence="7" key="1">
    <citation type="submission" date="2020-08" db="EMBL/GenBank/DDBJ databases">
        <title>Genome public.</title>
        <authorList>
            <person name="Liu C."/>
            <person name="Sun Q."/>
        </authorList>
    </citation>
    <scope>NUCLEOTIDE SEQUENCE</scope>
    <source>
        <strain evidence="7">BX5</strain>
    </source>
</reference>
<keyword evidence="8" id="KW-1185">Reference proteome</keyword>
<organism evidence="7 8">
    <name type="scientific">Flintibacter faecis</name>
    <dbReference type="NCBI Taxonomy" id="2763047"/>
    <lineage>
        <taxon>Bacteria</taxon>
        <taxon>Bacillati</taxon>
        <taxon>Bacillota</taxon>
        <taxon>Clostridia</taxon>
        <taxon>Eubacteriales</taxon>
        <taxon>Flintibacter</taxon>
    </lineage>
</organism>
<name>A0A8J6IYD0_9FIRM</name>
<accession>A0A8J6IYD0</accession>
<dbReference type="SUPFAM" id="SSF51735">
    <property type="entry name" value="NAD(P)-binding Rossmann-fold domains"/>
    <property type="match status" value="1"/>
</dbReference>
<keyword evidence="3" id="KW-0520">NAD</keyword>
<dbReference type="Gene3D" id="3.40.50.720">
    <property type="entry name" value="NAD(P)-binding Rossmann-like Domain"/>
    <property type="match status" value="2"/>
</dbReference>
<evidence type="ECO:0000313" key="8">
    <source>
        <dbReference type="Proteomes" id="UP000602260"/>
    </source>
</evidence>